<dbReference type="EMBL" id="CP104377">
    <property type="protein sequence ID" value="UXC20696.1"/>
    <property type="molecule type" value="Genomic_DNA"/>
</dbReference>
<accession>A0ABY6A3J2</accession>
<feature type="short sequence motif" description="Histidine triad motif" evidence="1">
    <location>
        <begin position="101"/>
        <end position="105"/>
    </location>
</feature>
<reference evidence="3" key="1">
    <citation type="submission" date="2022-09" db="EMBL/GenBank/DDBJ databases">
        <title>Bacterial diversity in gut of crayfish and pufferfish.</title>
        <authorList>
            <person name="Huang Y."/>
        </authorList>
    </citation>
    <scope>NUCLEOTIDE SEQUENCE</scope>
    <source>
        <strain evidence="3">PR12</strain>
    </source>
</reference>
<gene>
    <name evidence="3" type="ORF">N4T19_11575</name>
</gene>
<sequence length="157" mass="16944">MTAANGNSDSDCPLCQTEGGRLVWQGAWGGALLRVIHADEAGFPAFYRVVWGAHVAELSDLSESERQWCMDAVMAVELALRALEPAPAKINLATLGNMVPHLHWHVIARFAEDSHFPAPVWASAQRPRNAGLEAALAAQLPAAEARMLAALERLRTA</sequence>
<proteinExistence type="predicted"/>
<dbReference type="Gene3D" id="3.30.428.10">
    <property type="entry name" value="HIT-like"/>
    <property type="match status" value="1"/>
</dbReference>
<dbReference type="InterPro" id="IPR036265">
    <property type="entry name" value="HIT-like_sf"/>
</dbReference>
<name>A0ABY6A3J2_9BURK</name>
<feature type="domain" description="HIT" evidence="2">
    <location>
        <begin position="49"/>
        <end position="116"/>
    </location>
</feature>
<dbReference type="RefSeq" id="WP_116927063.1">
    <property type="nucleotide sequence ID" value="NZ_CP104377.1"/>
</dbReference>
<keyword evidence="4" id="KW-1185">Reference proteome</keyword>
<dbReference type="Proteomes" id="UP001058290">
    <property type="component" value="Chromosome"/>
</dbReference>
<dbReference type="InterPro" id="IPR011146">
    <property type="entry name" value="HIT-like"/>
</dbReference>
<evidence type="ECO:0000256" key="1">
    <source>
        <dbReference type="PROSITE-ProRule" id="PRU00464"/>
    </source>
</evidence>
<protein>
    <submittedName>
        <fullName evidence="3">HIT family protein</fullName>
    </submittedName>
</protein>
<dbReference type="PROSITE" id="PS51084">
    <property type="entry name" value="HIT_2"/>
    <property type="match status" value="1"/>
</dbReference>
<evidence type="ECO:0000313" key="3">
    <source>
        <dbReference type="EMBL" id="UXC20696.1"/>
    </source>
</evidence>
<evidence type="ECO:0000259" key="2">
    <source>
        <dbReference type="PROSITE" id="PS51084"/>
    </source>
</evidence>
<organism evidence="3 4">
    <name type="scientific">Comamonas squillarum</name>
    <dbReference type="NCBI Taxonomy" id="2977320"/>
    <lineage>
        <taxon>Bacteria</taxon>
        <taxon>Pseudomonadati</taxon>
        <taxon>Pseudomonadota</taxon>
        <taxon>Betaproteobacteria</taxon>
        <taxon>Burkholderiales</taxon>
        <taxon>Comamonadaceae</taxon>
        <taxon>Comamonas</taxon>
    </lineage>
</organism>
<dbReference type="SUPFAM" id="SSF54197">
    <property type="entry name" value="HIT-like"/>
    <property type="match status" value="1"/>
</dbReference>
<evidence type="ECO:0000313" key="4">
    <source>
        <dbReference type="Proteomes" id="UP001058290"/>
    </source>
</evidence>
<dbReference type="Pfam" id="PF01230">
    <property type="entry name" value="HIT"/>
    <property type="match status" value="1"/>
</dbReference>